<evidence type="ECO:0000256" key="3">
    <source>
        <dbReference type="ARBA" id="ARBA00011738"/>
    </source>
</evidence>
<evidence type="ECO:0000256" key="11">
    <source>
        <dbReference type="RuleBase" id="RU361277"/>
    </source>
</evidence>
<dbReference type="Pfam" id="PF00107">
    <property type="entry name" value="ADH_zinc_N"/>
    <property type="match status" value="1"/>
</dbReference>
<dbReference type="InterPro" id="IPR020843">
    <property type="entry name" value="ER"/>
</dbReference>
<comment type="cofactor">
    <cofactor evidence="1 11">
        <name>Zn(2+)</name>
        <dbReference type="ChEBI" id="CHEBI:29105"/>
    </cofactor>
</comment>
<keyword evidence="4" id="KW-0597">Phosphoprotein</keyword>
<dbReference type="STRING" id="1093900.A0A507BGV2"/>
<accession>A0A507BGV2</accession>
<evidence type="ECO:0000256" key="2">
    <source>
        <dbReference type="ARBA" id="ARBA00008072"/>
    </source>
</evidence>
<dbReference type="GeneID" id="41971663"/>
<evidence type="ECO:0000256" key="6">
    <source>
        <dbReference type="ARBA" id="ARBA00022833"/>
    </source>
</evidence>
<dbReference type="CDD" id="cd05283">
    <property type="entry name" value="CAD1"/>
    <property type="match status" value="1"/>
</dbReference>
<dbReference type="InterPro" id="IPR036291">
    <property type="entry name" value="NAD(P)-bd_dom_sf"/>
</dbReference>
<gene>
    <name evidence="13" type="ORF">E0L32_004216</name>
</gene>
<name>A0A507BGV2_9PEZI</name>
<evidence type="ECO:0000256" key="7">
    <source>
        <dbReference type="ARBA" id="ARBA00022857"/>
    </source>
</evidence>
<comment type="similarity">
    <text evidence="2 11">Belongs to the zinc-containing alcohol dehydrogenase family.</text>
</comment>
<dbReference type="Proteomes" id="UP000319257">
    <property type="component" value="Unassembled WGS sequence"/>
</dbReference>
<dbReference type="GO" id="GO:0008270">
    <property type="term" value="F:zinc ion binding"/>
    <property type="evidence" value="ECO:0007669"/>
    <property type="project" value="InterPro"/>
</dbReference>
<dbReference type="EC" id="1.1.1.2" evidence="9"/>
<comment type="catalytic activity">
    <reaction evidence="10">
        <text>a primary alcohol + NADP(+) = an aldehyde + NADPH + H(+)</text>
        <dbReference type="Rhea" id="RHEA:15937"/>
        <dbReference type="ChEBI" id="CHEBI:15378"/>
        <dbReference type="ChEBI" id="CHEBI:15734"/>
        <dbReference type="ChEBI" id="CHEBI:17478"/>
        <dbReference type="ChEBI" id="CHEBI:57783"/>
        <dbReference type="ChEBI" id="CHEBI:58349"/>
        <dbReference type="EC" id="1.1.1.2"/>
    </reaction>
    <physiologicalReaction direction="left-to-right" evidence="10">
        <dbReference type="Rhea" id="RHEA:15938"/>
    </physiologicalReaction>
    <physiologicalReaction direction="right-to-left" evidence="10">
        <dbReference type="Rhea" id="RHEA:15939"/>
    </physiologicalReaction>
</comment>
<keyword evidence="6 11" id="KW-0862">Zinc</keyword>
<comment type="subunit">
    <text evidence="3">Homodimer.</text>
</comment>
<evidence type="ECO:0000256" key="1">
    <source>
        <dbReference type="ARBA" id="ARBA00001947"/>
    </source>
</evidence>
<dbReference type="SUPFAM" id="SSF50129">
    <property type="entry name" value="GroES-like"/>
    <property type="match status" value="1"/>
</dbReference>
<dbReference type="SMART" id="SM00829">
    <property type="entry name" value="PKS_ER"/>
    <property type="match status" value="1"/>
</dbReference>
<dbReference type="AlphaFoldDB" id="A0A507BGV2"/>
<dbReference type="FunFam" id="3.40.50.720:FF:000158">
    <property type="entry name" value="Zinc-binding alcohol dehydrogenase"/>
    <property type="match status" value="1"/>
</dbReference>
<dbReference type="GO" id="GO:0006066">
    <property type="term" value="P:alcohol metabolic process"/>
    <property type="evidence" value="ECO:0007669"/>
    <property type="project" value="UniProtKB-ARBA"/>
</dbReference>
<keyword evidence="7" id="KW-0521">NADP</keyword>
<dbReference type="PROSITE" id="PS00059">
    <property type="entry name" value="ADH_ZINC"/>
    <property type="match status" value="1"/>
</dbReference>
<dbReference type="PANTHER" id="PTHR42683">
    <property type="entry name" value="ALDEHYDE REDUCTASE"/>
    <property type="match status" value="1"/>
</dbReference>
<dbReference type="InterPro" id="IPR047109">
    <property type="entry name" value="CAD-like"/>
</dbReference>
<evidence type="ECO:0000256" key="9">
    <source>
        <dbReference type="ARBA" id="ARBA00024074"/>
    </source>
</evidence>
<evidence type="ECO:0000256" key="4">
    <source>
        <dbReference type="ARBA" id="ARBA00022553"/>
    </source>
</evidence>
<evidence type="ECO:0000256" key="5">
    <source>
        <dbReference type="ARBA" id="ARBA00022723"/>
    </source>
</evidence>
<dbReference type="Gene3D" id="3.40.50.720">
    <property type="entry name" value="NAD(P)-binding Rossmann-like Domain"/>
    <property type="match status" value="1"/>
</dbReference>
<dbReference type="InterPro" id="IPR013149">
    <property type="entry name" value="ADH-like_C"/>
</dbReference>
<reference evidence="13 14" key="1">
    <citation type="submission" date="2019-06" db="EMBL/GenBank/DDBJ databases">
        <title>Draft genome sequence of the filamentous fungus Phialemoniopsis curvata isolated from diesel fuel.</title>
        <authorList>
            <person name="Varaljay V.A."/>
            <person name="Lyon W.J."/>
            <person name="Crouch A.L."/>
            <person name="Drake C.E."/>
            <person name="Hollomon J.M."/>
            <person name="Nadeau L.J."/>
            <person name="Nunn H.S."/>
            <person name="Stevenson B.S."/>
            <person name="Bojanowski C.L."/>
            <person name="Crookes-Goodson W.J."/>
        </authorList>
    </citation>
    <scope>NUCLEOTIDE SEQUENCE [LARGE SCALE GENOMIC DNA]</scope>
    <source>
        <strain evidence="13 14">D216</strain>
    </source>
</reference>
<dbReference type="OrthoDB" id="1879366at2759"/>
<keyword evidence="14" id="KW-1185">Reference proteome</keyword>
<protein>
    <recommendedName>
        <fullName evidence="9">alcohol dehydrogenase (NADP(+))</fullName>
        <ecNumber evidence="9">1.1.1.2</ecNumber>
    </recommendedName>
</protein>
<dbReference type="InterPro" id="IPR002328">
    <property type="entry name" value="ADH_Zn_CS"/>
</dbReference>
<keyword evidence="8" id="KW-0560">Oxidoreductase</keyword>
<keyword evidence="5 11" id="KW-0479">Metal-binding</keyword>
<dbReference type="InterPro" id="IPR013154">
    <property type="entry name" value="ADH-like_N"/>
</dbReference>
<dbReference type="Pfam" id="PF08240">
    <property type="entry name" value="ADH_N"/>
    <property type="match status" value="1"/>
</dbReference>
<organism evidence="13 14">
    <name type="scientific">Thyridium curvatum</name>
    <dbReference type="NCBI Taxonomy" id="1093900"/>
    <lineage>
        <taxon>Eukaryota</taxon>
        <taxon>Fungi</taxon>
        <taxon>Dikarya</taxon>
        <taxon>Ascomycota</taxon>
        <taxon>Pezizomycotina</taxon>
        <taxon>Sordariomycetes</taxon>
        <taxon>Sordariomycetidae</taxon>
        <taxon>Thyridiales</taxon>
        <taxon>Thyridiaceae</taxon>
        <taxon>Thyridium</taxon>
    </lineage>
</organism>
<comment type="caution">
    <text evidence="13">The sequence shown here is derived from an EMBL/GenBank/DDBJ whole genome shotgun (WGS) entry which is preliminary data.</text>
</comment>
<dbReference type="GO" id="GO:0008106">
    <property type="term" value="F:alcohol dehydrogenase (NADP+) activity"/>
    <property type="evidence" value="ECO:0007669"/>
    <property type="project" value="UniProtKB-EC"/>
</dbReference>
<evidence type="ECO:0000313" key="14">
    <source>
        <dbReference type="Proteomes" id="UP000319257"/>
    </source>
</evidence>
<evidence type="ECO:0000256" key="10">
    <source>
        <dbReference type="ARBA" id="ARBA00050997"/>
    </source>
</evidence>
<dbReference type="InterPro" id="IPR011032">
    <property type="entry name" value="GroES-like_sf"/>
</dbReference>
<dbReference type="RefSeq" id="XP_030997932.1">
    <property type="nucleotide sequence ID" value="XM_031138602.1"/>
</dbReference>
<dbReference type="InParanoid" id="A0A507BGV2"/>
<dbReference type="SUPFAM" id="SSF51735">
    <property type="entry name" value="NAD(P)-binding Rossmann-fold domains"/>
    <property type="match status" value="1"/>
</dbReference>
<evidence type="ECO:0000313" key="13">
    <source>
        <dbReference type="EMBL" id="TPX16221.1"/>
    </source>
</evidence>
<dbReference type="EMBL" id="SKBQ01000019">
    <property type="protein sequence ID" value="TPX16221.1"/>
    <property type="molecule type" value="Genomic_DNA"/>
</dbReference>
<dbReference type="Gene3D" id="3.90.180.10">
    <property type="entry name" value="Medium-chain alcohol dehydrogenases, catalytic domain"/>
    <property type="match status" value="1"/>
</dbReference>
<sequence>MAQQDYKFEGWLGLDEKADQGNMVWREFEPKPWEETDIDIEVTHSGICGSDLHALRSGWGPMPYPVCVGHEIVGRAVRVGSRAEGGIKVGDLVGVGAQADSCLGRLGSACADCASGSEQYCPRPVHTYGSLRHYNGGKAMGGHATHHRCPSHFVVPIPAGLDPALAAPMLCGGVTVYSPLRHHGAGPGKTVGIVGVGGLGHFGVLFARALGADRVVGISRRADKRDEVLRMGADEYIATDDDAGWEARHARTLDVVIMTVSSSRAPLASYLGLVRRDGALVQVGNPDDGAYSLHPLPLIAGRVSYTGSAIGSPAEIREMLALAVDKGVRPWVEQRPMRDANRAMADMLAGKARYRYVLVN</sequence>
<evidence type="ECO:0000259" key="12">
    <source>
        <dbReference type="SMART" id="SM00829"/>
    </source>
</evidence>
<feature type="domain" description="Enoyl reductase (ER)" evidence="12">
    <location>
        <begin position="21"/>
        <end position="358"/>
    </location>
</feature>
<proteinExistence type="inferred from homology"/>
<evidence type="ECO:0000256" key="8">
    <source>
        <dbReference type="ARBA" id="ARBA00023002"/>
    </source>
</evidence>